<evidence type="ECO:0000313" key="3">
    <source>
        <dbReference type="Proteomes" id="UP001362999"/>
    </source>
</evidence>
<feature type="compositionally biased region" description="Polar residues" evidence="1">
    <location>
        <begin position="58"/>
        <end position="71"/>
    </location>
</feature>
<dbReference type="EMBL" id="JAWWNJ010000001">
    <property type="protein sequence ID" value="KAK7064614.1"/>
    <property type="molecule type" value="Genomic_DNA"/>
</dbReference>
<feature type="region of interest" description="Disordered" evidence="1">
    <location>
        <begin position="51"/>
        <end position="71"/>
    </location>
</feature>
<evidence type="ECO:0000256" key="1">
    <source>
        <dbReference type="SAM" id="MobiDB-lite"/>
    </source>
</evidence>
<protein>
    <submittedName>
        <fullName evidence="2">Uncharacterized protein</fullName>
    </submittedName>
</protein>
<dbReference type="AlphaFoldDB" id="A0AAW0EI18"/>
<name>A0AAW0EI18_9AGAR</name>
<proteinExistence type="predicted"/>
<reference evidence="2 3" key="1">
    <citation type="journal article" date="2024" name="J Genomics">
        <title>Draft genome sequencing and assembly of Favolaschia claudopus CIRM-BRFM 2984 isolated from oak limbs.</title>
        <authorList>
            <person name="Navarro D."/>
            <person name="Drula E."/>
            <person name="Chaduli D."/>
            <person name="Cazenave R."/>
            <person name="Ahrendt S."/>
            <person name="Wang J."/>
            <person name="Lipzen A."/>
            <person name="Daum C."/>
            <person name="Barry K."/>
            <person name="Grigoriev I.V."/>
            <person name="Favel A."/>
            <person name="Rosso M.N."/>
            <person name="Martin F."/>
        </authorList>
    </citation>
    <scope>NUCLEOTIDE SEQUENCE [LARGE SCALE GENOMIC DNA]</scope>
    <source>
        <strain evidence="2 3">CIRM-BRFM 2984</strain>
    </source>
</reference>
<accession>A0AAW0EI18</accession>
<sequence length="276" mass="30649">MHFNTIMPREIDHHHESKPRSGSIVFENLFNHGKSSLSNAMISPDYDCRPLSPPMSPLSETSESSCATDDTTASKTIGFGRMQRSVIAPLRPSDDLAQSKIVGFGWRQHSTRHSICGAPLSLVAPDHKLDKRLSLPTPMLPHQATRNTHRRGLSLDLGRARLSILVESSAEQPMTRPNLPRKISVSTRQPPRPLLLPQQVQQAQTQASLPLTSPLRLYLASVSASRPVKFLLARLMAMGFMRAKQSGLPTSGDETGVQRKSILKRLRKLYRKLIGM</sequence>
<keyword evidence="3" id="KW-1185">Reference proteome</keyword>
<feature type="region of interest" description="Disordered" evidence="1">
    <location>
        <begin position="169"/>
        <end position="189"/>
    </location>
</feature>
<dbReference type="Proteomes" id="UP001362999">
    <property type="component" value="Unassembled WGS sequence"/>
</dbReference>
<comment type="caution">
    <text evidence="2">The sequence shown here is derived from an EMBL/GenBank/DDBJ whole genome shotgun (WGS) entry which is preliminary data.</text>
</comment>
<evidence type="ECO:0000313" key="2">
    <source>
        <dbReference type="EMBL" id="KAK7064614.1"/>
    </source>
</evidence>
<organism evidence="2 3">
    <name type="scientific">Favolaschia claudopus</name>
    <dbReference type="NCBI Taxonomy" id="2862362"/>
    <lineage>
        <taxon>Eukaryota</taxon>
        <taxon>Fungi</taxon>
        <taxon>Dikarya</taxon>
        <taxon>Basidiomycota</taxon>
        <taxon>Agaricomycotina</taxon>
        <taxon>Agaricomycetes</taxon>
        <taxon>Agaricomycetidae</taxon>
        <taxon>Agaricales</taxon>
        <taxon>Marasmiineae</taxon>
        <taxon>Mycenaceae</taxon>
        <taxon>Favolaschia</taxon>
    </lineage>
</organism>
<gene>
    <name evidence="2" type="ORF">R3P38DRAFT_2825548</name>
</gene>